<dbReference type="Proteomes" id="UP001638806">
    <property type="component" value="Unassembled WGS sequence"/>
</dbReference>
<evidence type="ECO:0000313" key="1">
    <source>
        <dbReference type="EMBL" id="KAL3953847.1"/>
    </source>
</evidence>
<dbReference type="EMBL" id="JBGNUJ010000011">
    <property type="protein sequence ID" value="KAL3953847.1"/>
    <property type="molecule type" value="Genomic_DNA"/>
</dbReference>
<evidence type="ECO:0000313" key="2">
    <source>
        <dbReference type="Proteomes" id="UP001638806"/>
    </source>
</evidence>
<reference evidence="1" key="1">
    <citation type="submission" date="2024-12" db="EMBL/GenBank/DDBJ databases">
        <title>Comparative genomics and development of molecular markers within Purpureocillium lilacinum and among Purpureocillium species.</title>
        <authorList>
            <person name="Yeh Z.-Y."/>
            <person name="Ni N.-T."/>
            <person name="Lo P.-H."/>
            <person name="Mushyakhwo K."/>
            <person name="Lin C.-F."/>
            <person name="Nai Y.-S."/>
        </authorList>
    </citation>
    <scope>NUCLEOTIDE SEQUENCE</scope>
    <source>
        <strain evidence="1">NCHU-NPUST-175</strain>
    </source>
</reference>
<protein>
    <submittedName>
        <fullName evidence="1">Uncharacterized protein</fullName>
    </submittedName>
</protein>
<gene>
    <name evidence="1" type="ORF">ACCO45_011803</name>
</gene>
<sequence>MENEAAAGRPRPRLTPPPRRIPVPAASAAAEQAHAFPYMPTQILTPSACVNQSSCRGRDVAYLFSPSSDGVRFLALNYSSGIDANAEPKSVSTTLPFLENAGSTAAFGAARAANGEVLVFAGACDGPGGDVWSYTPGGDDDAKWERRTTTMDKGAQKGKHARAILFRRHARLLVQAGAHHGRANIIHIRRHVHAAVDGQHAGVAVGRKLHQDDDEAHAGRRRQPGQLQPGRGVGVGPALALCGLLGDAAAAVHDQHVRVRDAAGQLRLPGRAHAVAFINMSTAAVWSLPEETWSYINVQPPLATGEKMPGNELAKNQNQQKQGQVQNQDSSSDGAGLRRKRDGGAAPDNVYSRSGHTAVLSEDGSSVVILGGWVGDVGTPAEPQLAVLEMSQAYSSWRWRIPEKQPDGGIYGHGAAMLPGNVMVVYGGWETKTTTTKQKRQDASSLRFYNLTSMAWTSSYTNPNAASGDGSGGNGESHDAPGSGGSSKSKRLGLGLGLGLGLALLLGIIFCFLLWRMRQRRKQARHDEAVRAMAEDARHFLHDTDMIERDDFLFGWGGQRDWRNSGQQQSGGRSLGYESLRGAGAGRSSIDAGAGGPGPIARKPVAGVARGMRNGYQPALPDAGRFSSTFASPPGVIHPILEDDEDDPERRSNSSSPARRTDPDVQDWVSDVDAADALLERYSTTRQQQQQQQQQSQGRVSPTRRGSNRSTLTLGGLRDDDSRTGSNLSESARSAADSLRRSASGRRSAAGGFLLGLGLGAGAGEHSKPGSSSSSSYNTARSGFGALQAEAPGLLMGGSGGGGARTPASPTGWGGAAGDDDDYALVPREPGSPSKSKPPSRRTWLGSCGASSPAAAAATARRRPTRRARSLITSTSGTTSSRAVAAAR</sequence>
<accession>A0ACC4DCG0</accession>
<organism evidence="1 2">
    <name type="scientific">Purpureocillium lilacinum</name>
    <name type="common">Paecilomyces lilacinus</name>
    <dbReference type="NCBI Taxonomy" id="33203"/>
    <lineage>
        <taxon>Eukaryota</taxon>
        <taxon>Fungi</taxon>
        <taxon>Dikarya</taxon>
        <taxon>Ascomycota</taxon>
        <taxon>Pezizomycotina</taxon>
        <taxon>Sordariomycetes</taxon>
        <taxon>Hypocreomycetidae</taxon>
        <taxon>Hypocreales</taxon>
        <taxon>Ophiocordycipitaceae</taxon>
        <taxon>Purpureocillium</taxon>
    </lineage>
</organism>
<proteinExistence type="predicted"/>
<keyword evidence="2" id="KW-1185">Reference proteome</keyword>
<name>A0ACC4DCG0_PURLI</name>
<comment type="caution">
    <text evidence="1">The sequence shown here is derived from an EMBL/GenBank/DDBJ whole genome shotgun (WGS) entry which is preliminary data.</text>
</comment>